<comment type="caution">
    <text evidence="1">The sequence shown here is derived from an EMBL/GenBank/DDBJ whole genome shotgun (WGS) entry which is preliminary data.</text>
</comment>
<dbReference type="RefSeq" id="WP_344259001.1">
    <property type="nucleotide sequence ID" value="NZ_BAAAMJ010000008.1"/>
</dbReference>
<name>A0ABN2NSP0_9ACTN</name>
<proteinExistence type="predicted"/>
<evidence type="ECO:0000313" key="2">
    <source>
        <dbReference type="Proteomes" id="UP001501303"/>
    </source>
</evidence>
<dbReference type="EMBL" id="BAAAMJ010000008">
    <property type="protein sequence ID" value="GAA1901392.1"/>
    <property type="molecule type" value="Genomic_DNA"/>
</dbReference>
<reference evidence="1 2" key="1">
    <citation type="journal article" date="2019" name="Int. J. Syst. Evol. Microbiol.">
        <title>The Global Catalogue of Microorganisms (GCM) 10K type strain sequencing project: providing services to taxonomists for standard genome sequencing and annotation.</title>
        <authorList>
            <consortium name="The Broad Institute Genomics Platform"/>
            <consortium name="The Broad Institute Genome Sequencing Center for Infectious Disease"/>
            <person name="Wu L."/>
            <person name="Ma J."/>
        </authorList>
    </citation>
    <scope>NUCLEOTIDE SEQUENCE [LARGE SCALE GENOMIC DNA]</scope>
    <source>
        <strain evidence="1 2">JCM 13581</strain>
    </source>
</reference>
<keyword evidence="2" id="KW-1185">Reference proteome</keyword>
<dbReference type="Proteomes" id="UP001501303">
    <property type="component" value="Unassembled WGS sequence"/>
</dbReference>
<gene>
    <name evidence="1" type="ORF">GCM10009716_09080</name>
</gene>
<organism evidence="1 2">
    <name type="scientific">Streptomyces sodiiphilus</name>
    <dbReference type="NCBI Taxonomy" id="226217"/>
    <lineage>
        <taxon>Bacteria</taxon>
        <taxon>Bacillati</taxon>
        <taxon>Actinomycetota</taxon>
        <taxon>Actinomycetes</taxon>
        <taxon>Kitasatosporales</taxon>
        <taxon>Streptomycetaceae</taxon>
        <taxon>Streptomyces</taxon>
    </lineage>
</organism>
<accession>A0ABN2NSP0</accession>
<protein>
    <submittedName>
        <fullName evidence="1">YbdD/YjiX family protein</fullName>
    </submittedName>
</protein>
<dbReference type="Pfam" id="PF04328">
    <property type="entry name" value="Sel_put"/>
    <property type="match status" value="1"/>
</dbReference>
<sequence length="72" mass="8465">MTALRRGLRRVRRGIRWVWWYLTELTGENAYHRHVERVRRADPGAPVPGRGEFERCRMDARDRDPGGGARCC</sequence>
<evidence type="ECO:0000313" key="1">
    <source>
        <dbReference type="EMBL" id="GAA1901392.1"/>
    </source>
</evidence>
<dbReference type="InterPro" id="IPR007423">
    <property type="entry name" value="Sel_put"/>
</dbReference>